<evidence type="ECO:0000256" key="9">
    <source>
        <dbReference type="RuleBase" id="RU000554"/>
    </source>
</evidence>
<proteinExistence type="inferred from homology"/>
<comment type="subunit">
    <text evidence="8">Homodimer.</text>
</comment>
<dbReference type="Pfam" id="PF01208">
    <property type="entry name" value="URO-D"/>
    <property type="match status" value="1"/>
</dbReference>
<evidence type="ECO:0000256" key="6">
    <source>
        <dbReference type="ARBA" id="ARBA00023239"/>
    </source>
</evidence>
<accession>A0A7V4U265</accession>
<dbReference type="PROSITE" id="PS00907">
    <property type="entry name" value="UROD_2"/>
    <property type="match status" value="1"/>
</dbReference>
<keyword evidence="7 8" id="KW-0627">Porphyrin biosynthesis</keyword>
<gene>
    <name evidence="8" type="primary">hemE</name>
    <name evidence="13" type="ORF">ENK44_09455</name>
</gene>
<dbReference type="InterPro" id="IPR000257">
    <property type="entry name" value="Uroporphyrinogen_deCOase"/>
</dbReference>
<dbReference type="PANTHER" id="PTHR21091">
    <property type="entry name" value="METHYLTETRAHYDROFOLATE:HOMOCYSTEINE METHYLTRANSFERASE RELATED"/>
    <property type="match status" value="1"/>
</dbReference>
<reference evidence="13" key="1">
    <citation type="journal article" date="2020" name="mSystems">
        <title>Genome- and Community-Level Interaction Insights into Carbon Utilization and Element Cycling Functions of Hydrothermarchaeota in Hydrothermal Sediment.</title>
        <authorList>
            <person name="Zhou Z."/>
            <person name="Liu Y."/>
            <person name="Xu W."/>
            <person name="Pan J."/>
            <person name="Luo Z.H."/>
            <person name="Li M."/>
        </authorList>
    </citation>
    <scope>NUCLEOTIDE SEQUENCE [LARGE SCALE GENOMIC DNA]</scope>
    <source>
        <strain evidence="13">HyVt-577</strain>
    </source>
</reference>
<feature type="domain" description="Uroporphyrinogen decarboxylase (URO-D)" evidence="11">
    <location>
        <begin position="21"/>
        <end position="30"/>
    </location>
</feature>
<keyword evidence="5 8" id="KW-0210">Decarboxylase</keyword>
<dbReference type="Gene3D" id="3.20.20.210">
    <property type="match status" value="1"/>
</dbReference>
<protein>
    <recommendedName>
        <fullName evidence="3 8">Uroporphyrinogen decarboxylase</fullName>
        <shortName evidence="8">UPD</shortName>
        <shortName evidence="8">URO-D</shortName>
        <ecNumber evidence="3 8">4.1.1.37</ecNumber>
    </recommendedName>
</protein>
<evidence type="ECO:0000259" key="12">
    <source>
        <dbReference type="PROSITE" id="PS00907"/>
    </source>
</evidence>
<feature type="domain" description="Uroporphyrinogen decarboxylase (URO-D)" evidence="12">
    <location>
        <begin position="140"/>
        <end position="156"/>
    </location>
</feature>
<evidence type="ECO:0000256" key="4">
    <source>
        <dbReference type="ARBA" id="ARBA00022490"/>
    </source>
</evidence>
<feature type="binding site" evidence="8">
    <location>
        <position position="207"/>
    </location>
    <ligand>
        <name>substrate</name>
    </ligand>
</feature>
<comment type="subcellular location">
    <subcellularLocation>
        <location evidence="8">Cytoplasm</location>
    </subcellularLocation>
</comment>
<feature type="binding site" evidence="8">
    <location>
        <begin position="26"/>
        <end position="30"/>
    </location>
    <ligand>
        <name>substrate</name>
    </ligand>
</feature>
<organism evidence="13">
    <name type="scientific">Caldithrix abyssi</name>
    <dbReference type="NCBI Taxonomy" id="187145"/>
    <lineage>
        <taxon>Bacteria</taxon>
        <taxon>Pseudomonadati</taxon>
        <taxon>Calditrichota</taxon>
        <taxon>Calditrichia</taxon>
        <taxon>Calditrichales</taxon>
        <taxon>Calditrichaceae</taxon>
        <taxon>Caldithrix</taxon>
    </lineage>
</organism>
<dbReference type="NCBIfam" id="TIGR01464">
    <property type="entry name" value="hemE"/>
    <property type="match status" value="1"/>
</dbReference>
<dbReference type="PANTHER" id="PTHR21091:SF169">
    <property type="entry name" value="UROPORPHYRINOGEN DECARBOXYLASE"/>
    <property type="match status" value="1"/>
</dbReference>
<evidence type="ECO:0000256" key="8">
    <source>
        <dbReference type="HAMAP-Rule" id="MF_00218"/>
    </source>
</evidence>
<evidence type="ECO:0000313" key="13">
    <source>
        <dbReference type="EMBL" id="HGY55917.1"/>
    </source>
</evidence>
<evidence type="ECO:0000256" key="5">
    <source>
        <dbReference type="ARBA" id="ARBA00022793"/>
    </source>
</evidence>
<feature type="binding site" evidence="8">
    <location>
        <position position="321"/>
    </location>
    <ligand>
        <name>substrate</name>
    </ligand>
</feature>
<dbReference type="InterPro" id="IPR038071">
    <property type="entry name" value="UROD/MetE-like_sf"/>
</dbReference>
<dbReference type="SUPFAM" id="SSF51726">
    <property type="entry name" value="UROD/MetE-like"/>
    <property type="match status" value="1"/>
</dbReference>
<dbReference type="CDD" id="cd00717">
    <property type="entry name" value="URO-D"/>
    <property type="match status" value="1"/>
</dbReference>
<feature type="binding site" evidence="8">
    <location>
        <position position="75"/>
    </location>
    <ligand>
        <name>substrate</name>
    </ligand>
</feature>
<evidence type="ECO:0000256" key="2">
    <source>
        <dbReference type="ARBA" id="ARBA00009935"/>
    </source>
</evidence>
<feature type="binding site" evidence="8">
    <location>
        <position position="152"/>
    </location>
    <ligand>
        <name>substrate</name>
    </ligand>
</feature>
<comment type="caution">
    <text evidence="8">Lacks conserved residue(s) required for the propagation of feature annotation.</text>
</comment>
<dbReference type="FunFam" id="3.20.20.210:FF:000007">
    <property type="entry name" value="Uroporphyrinogen decarboxylase"/>
    <property type="match status" value="1"/>
</dbReference>
<sequence>MSGQDYLYINAIRKKKIERTPIWIMRQAGRYLPEYQAVRDKYDFITVCKTPELATEVTLQPIRRFGFDAAILFSDILVIPEALGQKLEFMENHGPKLSPQILNEKDVNRLSIEGLEEKLSYVADAVRLIRSGLDNRTPLIGFSGSPFTLATYMIEGKPTRNFKHIKTMMYKEPQRLIRLLQLLTEAVSRYLLMQINAGAQAIQIFDTWGGILPPHLYNQYSGRFMKQIVERLKISSVPITLFSKGGIELLWQLKDSNADMLGVDWMTDLADARQTVGGFAALQGNLDPTVLYGSKEIIKKEVENILQVFGRQSGHVFNLGHGILPDIPVDNVQFLVDTVREMSTKIHS</sequence>
<evidence type="ECO:0000256" key="7">
    <source>
        <dbReference type="ARBA" id="ARBA00023244"/>
    </source>
</evidence>
<comment type="function">
    <text evidence="8">Catalyzes the decarboxylation of four acetate groups of uroporphyrinogen-III to yield coproporphyrinogen-III.</text>
</comment>
<evidence type="ECO:0000256" key="3">
    <source>
        <dbReference type="ARBA" id="ARBA00012288"/>
    </source>
</evidence>
<comment type="pathway">
    <text evidence="1 8 9">Porphyrin-containing compound metabolism; protoporphyrin-IX biosynthesis; coproporphyrinogen-III from 5-aminolevulinate: step 4/4.</text>
</comment>
<evidence type="ECO:0000256" key="1">
    <source>
        <dbReference type="ARBA" id="ARBA00004804"/>
    </source>
</evidence>
<dbReference type="GO" id="GO:0005829">
    <property type="term" value="C:cytosol"/>
    <property type="evidence" value="ECO:0007669"/>
    <property type="project" value="TreeGrafter"/>
</dbReference>
<dbReference type="HAMAP" id="MF_00218">
    <property type="entry name" value="URO_D"/>
    <property type="match status" value="1"/>
</dbReference>
<dbReference type="EMBL" id="DRQG01000087">
    <property type="protein sequence ID" value="HGY55917.1"/>
    <property type="molecule type" value="Genomic_DNA"/>
</dbReference>
<dbReference type="GO" id="GO:0004853">
    <property type="term" value="F:uroporphyrinogen decarboxylase activity"/>
    <property type="evidence" value="ECO:0007669"/>
    <property type="project" value="UniProtKB-UniRule"/>
</dbReference>
<dbReference type="Proteomes" id="UP000885779">
    <property type="component" value="Unassembled WGS sequence"/>
</dbReference>
<evidence type="ECO:0000256" key="10">
    <source>
        <dbReference type="RuleBase" id="RU004169"/>
    </source>
</evidence>
<dbReference type="InterPro" id="IPR006361">
    <property type="entry name" value="Uroporphyrinogen_deCO2ase_HemE"/>
</dbReference>
<comment type="catalytic activity">
    <reaction evidence="8 9">
        <text>uroporphyrinogen III + 4 H(+) = coproporphyrinogen III + 4 CO2</text>
        <dbReference type="Rhea" id="RHEA:19865"/>
        <dbReference type="ChEBI" id="CHEBI:15378"/>
        <dbReference type="ChEBI" id="CHEBI:16526"/>
        <dbReference type="ChEBI" id="CHEBI:57308"/>
        <dbReference type="ChEBI" id="CHEBI:57309"/>
        <dbReference type="EC" id="4.1.1.37"/>
    </reaction>
</comment>
<dbReference type="GO" id="GO:0006782">
    <property type="term" value="P:protoporphyrinogen IX biosynthetic process"/>
    <property type="evidence" value="ECO:0007669"/>
    <property type="project" value="UniProtKB-UniRule"/>
</dbReference>
<dbReference type="PROSITE" id="PS00906">
    <property type="entry name" value="UROD_1"/>
    <property type="match status" value="1"/>
</dbReference>
<dbReference type="AlphaFoldDB" id="A0A7V4U265"/>
<keyword evidence="4 8" id="KW-0963">Cytoplasm</keyword>
<keyword evidence="6 8" id="KW-0456">Lyase</keyword>
<feature type="site" description="Transition state stabilizer" evidence="8">
    <location>
        <position position="75"/>
    </location>
</feature>
<evidence type="ECO:0000259" key="11">
    <source>
        <dbReference type="PROSITE" id="PS00906"/>
    </source>
</evidence>
<comment type="similarity">
    <text evidence="2 8 10">Belongs to the uroporphyrinogen decarboxylase family.</text>
</comment>
<name>A0A7V4U265_CALAY</name>
<dbReference type="EC" id="4.1.1.37" evidence="3 8"/>
<comment type="caution">
    <text evidence="13">The sequence shown here is derived from an EMBL/GenBank/DDBJ whole genome shotgun (WGS) entry which is preliminary data.</text>
</comment>
<dbReference type="UniPathway" id="UPA00251">
    <property type="reaction ID" value="UER00321"/>
</dbReference>